<keyword evidence="2" id="KW-0812">Transmembrane</keyword>
<dbReference type="InterPro" id="IPR013099">
    <property type="entry name" value="K_chnl_dom"/>
</dbReference>
<evidence type="ECO:0000313" key="5">
    <source>
        <dbReference type="Proteomes" id="UP000516134"/>
    </source>
</evidence>
<dbReference type="Pfam" id="PF02254">
    <property type="entry name" value="TrkA_N"/>
    <property type="match status" value="1"/>
</dbReference>
<dbReference type="InterPro" id="IPR050721">
    <property type="entry name" value="Trk_Ktr_HKT_K-transport"/>
</dbReference>
<evidence type="ECO:0000256" key="2">
    <source>
        <dbReference type="SAM" id="Phobius"/>
    </source>
</evidence>
<sequence length="340" mass="37409">MAASDTNDLLVLRRKPRISGWLSLGWRLAIMAGLLGALILIHWIERDGLKDSKDGVVSFLDVIYFTMISATTTGYGDIVPVTDRTRMFDALVVTPIRILFILILAGSAYSFVARRSWERFVMKRIQQSLKNHIIVAGYGTKNRRAVQELIDLGAAPGSIVVIDTNEARLALAKELGCIVFNADAARDETLRAVHVERAKLVIISAGRDDTSILICLTARHLAPDVRISIAVNEEDNEQPARRAGADVVVNPLDFAGLLLATTHAGHHIADYLADLASMKGKVRIVERDVRPEEIGKALKDITNGLGLRIIRDETPYGFWRPQVQSLEAGDVIMEICPTGK</sequence>
<feature type="transmembrane region" description="Helical" evidence="2">
    <location>
        <begin position="96"/>
        <end position="113"/>
    </location>
</feature>
<reference evidence="4 5" key="1">
    <citation type="submission" date="2020-08" db="EMBL/GenBank/DDBJ databases">
        <title>Genome sequence of Sphingomonas daechungensis KACC 18115T.</title>
        <authorList>
            <person name="Hyun D.-W."/>
            <person name="Bae J.-W."/>
        </authorList>
    </citation>
    <scope>NUCLEOTIDE SEQUENCE [LARGE SCALE GENOMIC DNA]</scope>
    <source>
        <strain evidence="4 5">KACC 18115</strain>
    </source>
</reference>
<keyword evidence="2" id="KW-0472">Membrane</keyword>
<dbReference type="PANTHER" id="PTHR43833:SF9">
    <property type="entry name" value="POTASSIUM CHANNEL PROTEIN YUGO-RELATED"/>
    <property type="match status" value="1"/>
</dbReference>
<dbReference type="RefSeq" id="WP_187714989.1">
    <property type="nucleotide sequence ID" value="NZ_BAABJC010000001.1"/>
</dbReference>
<dbReference type="EMBL" id="CP060780">
    <property type="protein sequence ID" value="QNP43559.1"/>
    <property type="molecule type" value="Genomic_DNA"/>
</dbReference>
<keyword evidence="5" id="KW-1185">Reference proteome</keyword>
<dbReference type="Proteomes" id="UP000516134">
    <property type="component" value="Chromosome"/>
</dbReference>
<dbReference type="SUPFAM" id="SSF81324">
    <property type="entry name" value="Voltage-gated potassium channels"/>
    <property type="match status" value="1"/>
</dbReference>
<dbReference type="Gene3D" id="3.40.50.720">
    <property type="entry name" value="NAD(P)-binding Rossmann-like Domain"/>
    <property type="match status" value="1"/>
</dbReference>
<evidence type="ECO:0000313" key="4">
    <source>
        <dbReference type="EMBL" id="QNP43559.1"/>
    </source>
</evidence>
<dbReference type="Pfam" id="PF07885">
    <property type="entry name" value="Ion_trans_2"/>
    <property type="match status" value="1"/>
</dbReference>
<feature type="domain" description="RCK N-terminal" evidence="3">
    <location>
        <begin position="130"/>
        <end position="249"/>
    </location>
</feature>
<organism evidence="4 5">
    <name type="scientific">Sphingomonas daechungensis</name>
    <dbReference type="NCBI Taxonomy" id="1176646"/>
    <lineage>
        <taxon>Bacteria</taxon>
        <taxon>Pseudomonadati</taxon>
        <taxon>Pseudomonadota</taxon>
        <taxon>Alphaproteobacteria</taxon>
        <taxon>Sphingomonadales</taxon>
        <taxon>Sphingomonadaceae</taxon>
        <taxon>Sphingomonas</taxon>
    </lineage>
</organism>
<feature type="transmembrane region" description="Helical" evidence="2">
    <location>
        <begin position="24"/>
        <end position="44"/>
    </location>
</feature>
<comment type="subcellular location">
    <subcellularLocation>
        <location evidence="1">Cell membrane</location>
        <topology evidence="1">Multi-pass membrane protein</topology>
    </subcellularLocation>
</comment>
<evidence type="ECO:0000256" key="1">
    <source>
        <dbReference type="ARBA" id="ARBA00004651"/>
    </source>
</evidence>
<protein>
    <submittedName>
        <fullName evidence="4">NAD-binding protein</fullName>
    </submittedName>
</protein>
<gene>
    <name evidence="4" type="ORF">H9L15_02025</name>
</gene>
<feature type="transmembrane region" description="Helical" evidence="2">
    <location>
        <begin position="56"/>
        <end position="76"/>
    </location>
</feature>
<dbReference type="PANTHER" id="PTHR43833">
    <property type="entry name" value="POTASSIUM CHANNEL PROTEIN 2-RELATED-RELATED"/>
    <property type="match status" value="1"/>
</dbReference>
<dbReference type="SUPFAM" id="SSF51735">
    <property type="entry name" value="NAD(P)-binding Rossmann-fold domains"/>
    <property type="match status" value="1"/>
</dbReference>
<name>A0ABX6T2A6_9SPHN</name>
<dbReference type="PROSITE" id="PS51201">
    <property type="entry name" value="RCK_N"/>
    <property type="match status" value="1"/>
</dbReference>
<keyword evidence="2" id="KW-1133">Transmembrane helix</keyword>
<accession>A0ABX6T2A6</accession>
<evidence type="ECO:0000259" key="3">
    <source>
        <dbReference type="PROSITE" id="PS51201"/>
    </source>
</evidence>
<dbReference type="InterPro" id="IPR003148">
    <property type="entry name" value="RCK_N"/>
</dbReference>
<proteinExistence type="predicted"/>
<dbReference type="InterPro" id="IPR036291">
    <property type="entry name" value="NAD(P)-bd_dom_sf"/>
</dbReference>
<dbReference type="Gene3D" id="1.10.287.70">
    <property type="match status" value="1"/>
</dbReference>